<feature type="region of interest" description="Disordered" evidence="2">
    <location>
        <begin position="173"/>
        <end position="216"/>
    </location>
</feature>
<gene>
    <name evidence="5" type="ORF">PR001_g832</name>
    <name evidence="4" type="ORF">PR002_g1003</name>
    <name evidence="6" type="ORF">PR003_g1078</name>
</gene>
<evidence type="ECO:0000313" key="8">
    <source>
        <dbReference type="Proteomes" id="UP000434957"/>
    </source>
</evidence>
<reference evidence="7 9" key="1">
    <citation type="submission" date="2018-09" db="EMBL/GenBank/DDBJ databases">
        <title>Genomic investigation of the strawberry pathogen Phytophthora fragariae indicates pathogenicity is determined by transcriptional variation in three key races.</title>
        <authorList>
            <person name="Adams T.M."/>
            <person name="Armitage A.D."/>
            <person name="Sobczyk M.K."/>
            <person name="Bates H.J."/>
            <person name="Dunwell J.M."/>
            <person name="Nellist C.F."/>
            <person name="Harrison R.J."/>
        </authorList>
    </citation>
    <scope>NUCLEOTIDE SEQUENCE [LARGE SCALE GENOMIC DNA]</scope>
    <source>
        <strain evidence="5 7">SCRP249</strain>
        <strain evidence="4 9">SCRP324</strain>
        <strain evidence="6 8">SCRP333</strain>
    </source>
</reference>
<feature type="compositionally biased region" description="Low complexity" evidence="2">
    <location>
        <begin position="457"/>
        <end position="468"/>
    </location>
</feature>
<dbReference type="SMART" id="SM00065">
    <property type="entry name" value="GAF"/>
    <property type="match status" value="1"/>
</dbReference>
<dbReference type="AlphaFoldDB" id="A0A6A3PER3"/>
<protein>
    <recommendedName>
        <fullName evidence="3">GAF domain-containing protein</fullName>
    </recommendedName>
</protein>
<feature type="compositionally biased region" description="Low complexity" evidence="2">
    <location>
        <begin position="1"/>
        <end position="12"/>
    </location>
</feature>
<feature type="region of interest" description="Disordered" evidence="2">
    <location>
        <begin position="983"/>
        <end position="1080"/>
    </location>
</feature>
<evidence type="ECO:0000313" key="7">
    <source>
        <dbReference type="Proteomes" id="UP000429607"/>
    </source>
</evidence>
<dbReference type="SUPFAM" id="SSF55781">
    <property type="entry name" value="GAF domain-like"/>
    <property type="match status" value="1"/>
</dbReference>
<dbReference type="EMBL" id="QXFT01000028">
    <property type="protein sequence ID" value="KAE9358787.1"/>
    <property type="molecule type" value="Genomic_DNA"/>
</dbReference>
<evidence type="ECO:0000256" key="1">
    <source>
        <dbReference type="SAM" id="Coils"/>
    </source>
</evidence>
<sequence>MPAVNSRSSSSSPTRGDEFTDESQRDARRTNNPVGFSAASSFFIIHESSSTVILPNGGDRSPPKLRRSGDDNGPPVSIRSRQGGSSSTGLRKKKSRSKTPASAPGSQSTSLLDTPAALRNSSTALSPTVYEGHEDEEVDDLNQTASEAHTDNVQTASKTKRTMELSILNRCGSAPDLPMHSPLSANVYSSSKKRTLQSSNGASPHLATLQRSRLTPLPANTRAKVVKPDPLLTVDEVEPKQSTGDGFDSASLFSRDPLLQEKMRQDAQTIASLKQRLVLLEREISASTKYRHMTEKQIAQLSLETQRLQGEKTQQQARINELDRTVLRQRHEYDKLAARYAAVYANLQKLVDQQQNPSDNSAQQSALQALARENQDFLRKLRVLEARHAEDKALTSNQEKKIKRLKAEIEALQHMHDAKTRDDDLDESSSDTDQVSRLSRPKKRADSDVNYGGRPNSASSTASITSSTPMRAGSPVRVQAVQNAALGHLVTAEAYQYIDPNILKVLEKVDSQFSITNAINLSVVLKKWLNSCVHIVCSTHLPSVLQTLLKRMCELLHCEHVALFTVDYAARKLVAVSSERGPERWELPLDKGISGYAARHNVLCNVPCANDDPRFFSSTDSTTSTTSREVLALPIVHELQLYLEAHLAGSGDSNRTKVNGHGVFAVLRAWNTTHQKPFSPNDQILGSLLAVQAGIILRQTIVTKTLQKINHKTHQILQMPSEIIAKASTGLHTMRSPHPEVSGSPSAGSSSPLASEYPGASLIPSVVQLVAVAQKELGECLGIKQLRIFVFDAAANKLWHAGEQLPHDTGDGSTPTVVRRYVSAQASLCALLLRSDATSTILTEPSAQAAFNDTVDIPGGARGLYLVPILSPWGNGALPFGVVQVARVAKARLSASPFALTASEGAGSSIMAGSVADIVANNEREAAQQTEDRLMLELLGLFCRVFAGLLHHVVAQQLHDACPPELLQAQLATLSNHLDGLAARRAAEDDSEDDADDAPTPTSHRDDRASSSHRSGRHASIAAVRVSPPPSRSARRAVSADSKHRAAPEPQRASSSPTNSSVKSRVGDGDHVQRQSTPIGTVGYEVLPATDADAAADNTSAATVDAAAGATIAVDAMNAEASALDPEGDEHELLGPDPEQHEAIETVIGTGEDPASLAEDYAATLDSNVYATAPDDERLVNEADVGAYDPTLWPGAGNAGTYEEGAAWEYGTVEDAALANEDEDITSTGVMRGGSHISTNSTYAIDLHLFRNTSSAETDEPRGAL</sequence>
<name>A0A6A3PER3_9STRA</name>
<dbReference type="EMBL" id="QXFV01000023">
    <property type="protein sequence ID" value="KAE9052091.1"/>
    <property type="molecule type" value="Genomic_DNA"/>
</dbReference>
<evidence type="ECO:0000313" key="4">
    <source>
        <dbReference type="EMBL" id="KAE9047484.1"/>
    </source>
</evidence>
<evidence type="ECO:0000259" key="3">
    <source>
        <dbReference type="SMART" id="SM00065"/>
    </source>
</evidence>
<feature type="compositionally biased region" description="Polar residues" evidence="2">
    <location>
        <begin position="79"/>
        <end position="89"/>
    </location>
</feature>
<dbReference type="Gene3D" id="3.30.450.40">
    <property type="match status" value="1"/>
</dbReference>
<feature type="region of interest" description="Disordered" evidence="2">
    <location>
        <begin position="49"/>
        <end position="115"/>
    </location>
</feature>
<comment type="caution">
    <text evidence="5">The sequence shown here is derived from an EMBL/GenBank/DDBJ whole genome shotgun (WGS) entry which is preliminary data.</text>
</comment>
<proteinExistence type="predicted"/>
<evidence type="ECO:0000313" key="9">
    <source>
        <dbReference type="Proteomes" id="UP000435112"/>
    </source>
</evidence>
<organism evidence="5 7">
    <name type="scientific">Phytophthora rubi</name>
    <dbReference type="NCBI Taxonomy" id="129364"/>
    <lineage>
        <taxon>Eukaryota</taxon>
        <taxon>Sar</taxon>
        <taxon>Stramenopiles</taxon>
        <taxon>Oomycota</taxon>
        <taxon>Peronosporomycetes</taxon>
        <taxon>Peronosporales</taxon>
        <taxon>Peronosporaceae</taxon>
        <taxon>Phytophthora</taxon>
    </lineage>
</organism>
<dbReference type="Pfam" id="PF01590">
    <property type="entry name" value="GAF"/>
    <property type="match status" value="1"/>
</dbReference>
<feature type="domain" description="GAF" evidence="3">
    <location>
        <begin position="540"/>
        <end position="707"/>
    </location>
</feature>
<feature type="region of interest" description="Disordered" evidence="2">
    <location>
        <begin position="1"/>
        <end position="34"/>
    </location>
</feature>
<dbReference type="Proteomes" id="UP000435112">
    <property type="component" value="Unassembled WGS sequence"/>
</dbReference>
<feature type="region of interest" description="Disordered" evidence="2">
    <location>
        <begin position="417"/>
        <end position="471"/>
    </location>
</feature>
<evidence type="ECO:0000313" key="6">
    <source>
        <dbReference type="EMBL" id="KAE9358787.1"/>
    </source>
</evidence>
<feature type="compositionally biased region" description="Polar residues" evidence="2">
    <location>
        <begin position="98"/>
        <end position="112"/>
    </location>
</feature>
<keyword evidence="8" id="KW-1185">Reference proteome</keyword>
<dbReference type="EMBL" id="QXFU01000027">
    <property type="protein sequence ID" value="KAE9047484.1"/>
    <property type="molecule type" value="Genomic_DNA"/>
</dbReference>
<dbReference type="OrthoDB" id="546632at2759"/>
<feature type="compositionally biased region" description="Basic and acidic residues" evidence="2">
    <location>
        <begin position="15"/>
        <end position="29"/>
    </location>
</feature>
<feature type="compositionally biased region" description="Polar residues" evidence="2">
    <location>
        <begin position="1052"/>
        <end position="1063"/>
    </location>
</feature>
<feature type="region of interest" description="Disordered" evidence="2">
    <location>
        <begin position="733"/>
        <end position="753"/>
    </location>
</feature>
<feature type="coiled-coil region" evidence="1">
    <location>
        <begin position="263"/>
        <end position="325"/>
    </location>
</feature>
<dbReference type="Proteomes" id="UP000429607">
    <property type="component" value="Unassembled WGS sequence"/>
</dbReference>
<keyword evidence="1" id="KW-0175">Coiled coil</keyword>
<dbReference type="InterPro" id="IPR003018">
    <property type="entry name" value="GAF"/>
</dbReference>
<accession>A0A6A3PER3</accession>
<feature type="compositionally biased region" description="Polar residues" evidence="2">
    <location>
        <begin position="183"/>
        <end position="202"/>
    </location>
</feature>
<evidence type="ECO:0000256" key="2">
    <source>
        <dbReference type="SAM" id="MobiDB-lite"/>
    </source>
</evidence>
<feature type="compositionally biased region" description="Low complexity" evidence="2">
    <location>
        <begin position="742"/>
        <end position="753"/>
    </location>
</feature>
<dbReference type="Proteomes" id="UP000434957">
    <property type="component" value="Unassembled WGS sequence"/>
</dbReference>
<evidence type="ECO:0000313" key="5">
    <source>
        <dbReference type="EMBL" id="KAE9052091.1"/>
    </source>
</evidence>
<dbReference type="InterPro" id="IPR029016">
    <property type="entry name" value="GAF-like_dom_sf"/>
</dbReference>